<sequence length="573" mass="63389" precursor="true">MQSRNVTLLRNHGWFLQMSHSTRRARRALRAALGVALSAFSVGFTGDALADDNHFQVPSSLAGDVAVVMPTNYASPGAWLLDEAVEDVSETVPAAPSVDNEPNANAEATDQSSDDSVVADEDAAELSVPQTDDESVEDSDDDDGSLEERFEEFEEHLSELEDSIDEVAEVAGNKSLVVSGSSKSTMKVSGRVHLDAWGFDNDEGVTQFAGGEDEENRLGFRRLRFGVAGKVKDNMLYKIEMEFAGGNDSEFRDAYIGWTDLPVLQLVLAGNQKRPYGLDHLNSSRYNVFIERPFVIEAFNEDARRLGLQSYGVSDDLAWNWRYGVFNQRNVQDEGNYVGDHLQLEVAGRLANTIWYDDISGGRGYAHWAVSGAHADVSKDALSEARFRTRPEARTAGTRYFDTGQIAGADYYNLIGLEGVVNVGALQIVGEYQSNWVERDGFEDVRLDGGYVYASYFLTGEHMPWDRESGTIDRVTPFQNFWLVDKCDGCREAGWGAWQVAARYSQADFSDGDIFGGEGEALTVGLNWHWNSNARMQFNYVTGKSENSTVGNRAGAPIEGNYDIYGARFMIDF</sequence>
<dbReference type="Gene3D" id="2.40.160.10">
    <property type="entry name" value="Porin"/>
    <property type="match status" value="1"/>
</dbReference>
<comment type="caution">
    <text evidence="3">The sequence shown here is derived from an EMBL/GenBank/DDBJ whole genome shotgun (WGS) entry which is preliminary data.</text>
</comment>
<proteinExistence type="predicted"/>
<dbReference type="Proteomes" id="UP000316598">
    <property type="component" value="Unassembled WGS sequence"/>
</dbReference>
<evidence type="ECO:0000313" key="4">
    <source>
        <dbReference type="Proteomes" id="UP000316598"/>
    </source>
</evidence>
<evidence type="ECO:0000256" key="1">
    <source>
        <dbReference type="SAM" id="MobiDB-lite"/>
    </source>
</evidence>
<dbReference type="InterPro" id="IPR010870">
    <property type="entry name" value="Porin_O/P"/>
</dbReference>
<keyword evidence="2" id="KW-0732">Signal</keyword>
<evidence type="ECO:0000313" key="3">
    <source>
        <dbReference type="EMBL" id="TWT52608.1"/>
    </source>
</evidence>
<keyword evidence="4" id="KW-1185">Reference proteome</keyword>
<feature type="chain" id="PRO_5022975980" evidence="2">
    <location>
        <begin position="51"/>
        <end position="573"/>
    </location>
</feature>
<feature type="compositionally biased region" description="Polar residues" evidence="1">
    <location>
        <begin position="100"/>
        <end position="111"/>
    </location>
</feature>
<name>A0A5C5WPM1_9BACT</name>
<feature type="region of interest" description="Disordered" evidence="1">
    <location>
        <begin position="94"/>
        <end position="149"/>
    </location>
</feature>
<evidence type="ECO:0000256" key="2">
    <source>
        <dbReference type="SAM" id="SignalP"/>
    </source>
</evidence>
<dbReference type="Pfam" id="PF07396">
    <property type="entry name" value="Porin_O_P"/>
    <property type="match status" value="1"/>
</dbReference>
<feature type="compositionally biased region" description="Acidic residues" evidence="1">
    <location>
        <begin position="131"/>
        <end position="149"/>
    </location>
</feature>
<organism evidence="3 4">
    <name type="scientific">Rubripirellula amarantea</name>
    <dbReference type="NCBI Taxonomy" id="2527999"/>
    <lineage>
        <taxon>Bacteria</taxon>
        <taxon>Pseudomonadati</taxon>
        <taxon>Planctomycetota</taxon>
        <taxon>Planctomycetia</taxon>
        <taxon>Pirellulales</taxon>
        <taxon>Pirellulaceae</taxon>
        <taxon>Rubripirellula</taxon>
    </lineage>
</organism>
<dbReference type="InterPro" id="IPR023614">
    <property type="entry name" value="Porin_dom_sf"/>
</dbReference>
<reference evidence="3 4" key="1">
    <citation type="submission" date="2019-02" db="EMBL/GenBank/DDBJ databases">
        <title>Deep-cultivation of Planctomycetes and their phenomic and genomic characterization uncovers novel biology.</title>
        <authorList>
            <person name="Wiegand S."/>
            <person name="Jogler M."/>
            <person name="Boedeker C."/>
            <person name="Pinto D."/>
            <person name="Vollmers J."/>
            <person name="Rivas-Marin E."/>
            <person name="Kohn T."/>
            <person name="Peeters S.H."/>
            <person name="Heuer A."/>
            <person name="Rast P."/>
            <person name="Oberbeckmann S."/>
            <person name="Bunk B."/>
            <person name="Jeske O."/>
            <person name="Meyerdierks A."/>
            <person name="Storesund J.E."/>
            <person name="Kallscheuer N."/>
            <person name="Luecker S."/>
            <person name="Lage O.M."/>
            <person name="Pohl T."/>
            <person name="Merkel B.J."/>
            <person name="Hornburger P."/>
            <person name="Mueller R.-W."/>
            <person name="Bruemmer F."/>
            <person name="Labrenz M."/>
            <person name="Spormann A.M."/>
            <person name="Op Den Camp H."/>
            <person name="Overmann J."/>
            <person name="Amann R."/>
            <person name="Jetten M.S.M."/>
            <person name="Mascher T."/>
            <person name="Medema M.H."/>
            <person name="Devos D.P."/>
            <person name="Kaster A.-K."/>
            <person name="Ovreas L."/>
            <person name="Rohde M."/>
            <person name="Galperin M.Y."/>
            <person name="Jogler C."/>
        </authorList>
    </citation>
    <scope>NUCLEOTIDE SEQUENCE [LARGE SCALE GENOMIC DNA]</scope>
    <source>
        <strain evidence="3 4">Pla22</strain>
    </source>
</reference>
<feature type="signal peptide" evidence="2">
    <location>
        <begin position="1"/>
        <end position="50"/>
    </location>
</feature>
<protein>
    <submittedName>
        <fullName evidence="3">Porin P</fullName>
    </submittedName>
</protein>
<accession>A0A5C5WPM1</accession>
<dbReference type="EMBL" id="SJPI01000001">
    <property type="protein sequence ID" value="TWT52608.1"/>
    <property type="molecule type" value="Genomic_DNA"/>
</dbReference>
<gene>
    <name evidence="3" type="primary">oprP_1</name>
    <name evidence="3" type="ORF">Pla22_02320</name>
</gene>
<dbReference type="SUPFAM" id="SSF56935">
    <property type="entry name" value="Porins"/>
    <property type="match status" value="1"/>
</dbReference>
<dbReference type="AlphaFoldDB" id="A0A5C5WPM1"/>